<dbReference type="PANTHER" id="PTHR19308">
    <property type="entry name" value="PHOSPHATIDYLCHOLINE TRANSFER PROTEIN"/>
    <property type="match status" value="1"/>
</dbReference>
<comment type="caution">
    <text evidence="2">The sequence shown here is derived from an EMBL/GenBank/DDBJ whole genome shotgun (WGS) entry which is preliminary data.</text>
</comment>
<organism evidence="2 3">
    <name type="scientific">Pyrus ussuriensis x Pyrus communis</name>
    <dbReference type="NCBI Taxonomy" id="2448454"/>
    <lineage>
        <taxon>Eukaryota</taxon>
        <taxon>Viridiplantae</taxon>
        <taxon>Streptophyta</taxon>
        <taxon>Embryophyta</taxon>
        <taxon>Tracheophyta</taxon>
        <taxon>Spermatophyta</taxon>
        <taxon>Magnoliopsida</taxon>
        <taxon>eudicotyledons</taxon>
        <taxon>Gunneridae</taxon>
        <taxon>Pentapetalae</taxon>
        <taxon>rosids</taxon>
        <taxon>fabids</taxon>
        <taxon>Rosales</taxon>
        <taxon>Rosaceae</taxon>
        <taxon>Amygdaloideae</taxon>
        <taxon>Maleae</taxon>
        <taxon>Pyrus</taxon>
    </lineage>
</organism>
<name>A0A5N5F8M3_9ROSA</name>
<feature type="signal peptide" evidence="1">
    <location>
        <begin position="1"/>
        <end position="18"/>
    </location>
</feature>
<dbReference type="InterPro" id="IPR051213">
    <property type="entry name" value="START_lipid_transfer"/>
</dbReference>
<evidence type="ECO:0000313" key="3">
    <source>
        <dbReference type="Proteomes" id="UP000327157"/>
    </source>
</evidence>
<dbReference type="Proteomes" id="UP000327157">
    <property type="component" value="Chromosome 13"/>
</dbReference>
<dbReference type="SUPFAM" id="SSF55961">
    <property type="entry name" value="Bet v1-like"/>
    <property type="match status" value="1"/>
</dbReference>
<dbReference type="OrthoDB" id="1295045at2759"/>
<dbReference type="EMBL" id="SMOL01000753">
    <property type="protein sequence ID" value="KAB2599143.1"/>
    <property type="molecule type" value="Genomic_DNA"/>
</dbReference>
<keyword evidence="3" id="KW-1185">Reference proteome</keyword>
<reference evidence="3" key="2">
    <citation type="submission" date="2019-10" db="EMBL/GenBank/DDBJ databases">
        <title>A de novo genome assembly of a pear dwarfing rootstock.</title>
        <authorList>
            <person name="Wang F."/>
            <person name="Wang J."/>
            <person name="Li S."/>
            <person name="Zhang Y."/>
            <person name="Fang M."/>
            <person name="Ma L."/>
            <person name="Zhao Y."/>
            <person name="Jiang S."/>
        </authorList>
    </citation>
    <scope>NUCLEOTIDE SEQUENCE [LARGE SCALE GENOMIC DNA]</scope>
</reference>
<sequence length="296" mass="34117">MALILIKGWSWSWHWSWSWRISWQPRIVYCFRGHEHGAASSEYASHRPRLTATSGGQSCSQPLDHEQECCKLDEDDLKVLVFHINETNGCPPWKLMMEHSTPSLTYQAWYRDPRSGPRQYRTRTVFENASPELLKDFFWDDEFRRSWDNTLKFFQILSVCSQTGTMTVHWIRKGTPYPSLPTSKTAIRVDNYYSSWRISSVKVRDAGEQQMASEVLLFHHEDIRLPREIVKMGVRAGMWAMVKRLHAGVQMYSVARANGSPSSFAVMANVTTRVSPSTVELPGSQVTADDHLSKDK</sequence>
<protein>
    <submittedName>
        <fullName evidence="2">Phosphatidylcholine transfer protein-like</fullName>
    </submittedName>
</protein>
<gene>
    <name evidence="2" type="ORF">D8674_009414</name>
</gene>
<evidence type="ECO:0000313" key="2">
    <source>
        <dbReference type="EMBL" id="KAB2599143.1"/>
    </source>
</evidence>
<evidence type="ECO:0000256" key="1">
    <source>
        <dbReference type="SAM" id="SignalP"/>
    </source>
</evidence>
<reference evidence="2 3" key="3">
    <citation type="submission" date="2019-11" db="EMBL/GenBank/DDBJ databases">
        <title>A de novo genome assembly of a pear dwarfing rootstock.</title>
        <authorList>
            <person name="Wang F."/>
            <person name="Wang J."/>
            <person name="Li S."/>
            <person name="Zhang Y."/>
            <person name="Fang M."/>
            <person name="Ma L."/>
            <person name="Zhao Y."/>
            <person name="Jiang S."/>
        </authorList>
    </citation>
    <scope>NUCLEOTIDE SEQUENCE [LARGE SCALE GENOMIC DNA]</scope>
    <source>
        <strain evidence="2">S2</strain>
        <tissue evidence="2">Leaf</tissue>
    </source>
</reference>
<dbReference type="Gene3D" id="3.30.530.20">
    <property type="match status" value="2"/>
</dbReference>
<dbReference type="PANTHER" id="PTHR19308:SF58">
    <property type="entry name" value="POLYKETIDE CYCLASE_DEHYDRASE AND LIPID TRANSPORT SUPERFAMILY PROTEIN"/>
    <property type="match status" value="1"/>
</dbReference>
<dbReference type="InterPro" id="IPR023393">
    <property type="entry name" value="START-like_dom_sf"/>
</dbReference>
<dbReference type="AlphaFoldDB" id="A0A5N5F8M3"/>
<accession>A0A5N5F8M3</accession>
<reference evidence="2 3" key="1">
    <citation type="submission" date="2019-09" db="EMBL/GenBank/DDBJ databases">
        <authorList>
            <person name="Ou C."/>
        </authorList>
    </citation>
    <scope>NUCLEOTIDE SEQUENCE [LARGE SCALE GENOMIC DNA]</scope>
    <source>
        <strain evidence="2">S2</strain>
        <tissue evidence="2">Leaf</tissue>
    </source>
</reference>
<keyword evidence="1" id="KW-0732">Signal</keyword>
<feature type="chain" id="PRO_5024292734" evidence="1">
    <location>
        <begin position="19"/>
        <end position="296"/>
    </location>
</feature>
<proteinExistence type="predicted"/>